<evidence type="ECO:0000256" key="2">
    <source>
        <dbReference type="SAM" id="Phobius"/>
    </source>
</evidence>
<keyword evidence="2" id="KW-0472">Membrane</keyword>
<keyword evidence="4" id="KW-1185">Reference proteome</keyword>
<dbReference type="Proteomes" id="UP000091820">
    <property type="component" value="Unassembled WGS sequence"/>
</dbReference>
<evidence type="ECO:0000313" key="4">
    <source>
        <dbReference type="Proteomes" id="UP000091820"/>
    </source>
</evidence>
<keyword evidence="2" id="KW-1133">Transmembrane helix</keyword>
<reference evidence="3" key="2">
    <citation type="submission" date="2020-05" db="UniProtKB">
        <authorList>
            <consortium name="EnsemblMetazoa"/>
        </authorList>
    </citation>
    <scope>IDENTIFICATION</scope>
    <source>
        <strain evidence="3">IAEA</strain>
    </source>
</reference>
<accession>A0A1A9X5F9</accession>
<feature type="region of interest" description="Disordered" evidence="1">
    <location>
        <begin position="75"/>
        <end position="119"/>
    </location>
</feature>
<feature type="compositionally biased region" description="Pro residues" evidence="1">
    <location>
        <begin position="88"/>
        <end position="110"/>
    </location>
</feature>
<protein>
    <submittedName>
        <fullName evidence="3">Uncharacterized protein</fullName>
    </submittedName>
</protein>
<dbReference type="VEuPathDB" id="VectorBase:GBRI044877"/>
<reference evidence="4" key="1">
    <citation type="submission" date="2014-03" db="EMBL/GenBank/DDBJ databases">
        <authorList>
            <person name="Aksoy S."/>
            <person name="Warren W."/>
            <person name="Wilson R.K."/>
        </authorList>
    </citation>
    <scope>NUCLEOTIDE SEQUENCE [LARGE SCALE GENOMIC DNA]</scope>
    <source>
        <strain evidence="4">IAEA</strain>
    </source>
</reference>
<feature type="compositionally biased region" description="Polar residues" evidence="1">
    <location>
        <begin position="75"/>
        <end position="86"/>
    </location>
</feature>
<dbReference type="AlphaFoldDB" id="A0A1A9X5F9"/>
<name>A0A1A9X5F9_9MUSC</name>
<sequence>MSLSRNQAAGLRFLFVSILMIAMYDYVLLRVINCFKKKKVDVLVKHSRSDNQSNQTTFNLNENFLHDPEINLNDINCENPTTITTTSPAPPAPPAPAPSPSLSPSPPSPSSPQHKKCLT</sequence>
<organism evidence="3 4">
    <name type="scientific">Glossina brevipalpis</name>
    <dbReference type="NCBI Taxonomy" id="37001"/>
    <lineage>
        <taxon>Eukaryota</taxon>
        <taxon>Metazoa</taxon>
        <taxon>Ecdysozoa</taxon>
        <taxon>Arthropoda</taxon>
        <taxon>Hexapoda</taxon>
        <taxon>Insecta</taxon>
        <taxon>Pterygota</taxon>
        <taxon>Neoptera</taxon>
        <taxon>Endopterygota</taxon>
        <taxon>Diptera</taxon>
        <taxon>Brachycera</taxon>
        <taxon>Muscomorpha</taxon>
        <taxon>Hippoboscoidea</taxon>
        <taxon>Glossinidae</taxon>
        <taxon>Glossina</taxon>
    </lineage>
</organism>
<evidence type="ECO:0000256" key="1">
    <source>
        <dbReference type="SAM" id="MobiDB-lite"/>
    </source>
</evidence>
<dbReference type="EnsemblMetazoa" id="GBRI044877-RA">
    <property type="protein sequence ID" value="GBRI044877-PA"/>
    <property type="gene ID" value="GBRI044877"/>
</dbReference>
<feature type="transmembrane region" description="Helical" evidence="2">
    <location>
        <begin position="12"/>
        <end position="29"/>
    </location>
</feature>
<proteinExistence type="predicted"/>
<keyword evidence="2" id="KW-0812">Transmembrane</keyword>
<evidence type="ECO:0000313" key="3">
    <source>
        <dbReference type="EnsemblMetazoa" id="GBRI044877-PA"/>
    </source>
</evidence>